<comment type="caution">
    <text evidence="2">The sequence shown here is derived from an EMBL/GenBank/DDBJ whole genome shotgun (WGS) entry which is preliminary data.</text>
</comment>
<evidence type="ECO:0000256" key="1">
    <source>
        <dbReference type="SAM" id="MobiDB-lite"/>
    </source>
</evidence>
<dbReference type="AlphaFoldDB" id="A0AAD7UXV9"/>
<protein>
    <submittedName>
        <fullName evidence="2">Uncharacterized protein</fullName>
    </submittedName>
</protein>
<organism evidence="2 3">
    <name type="scientific">Lichtheimia ornata</name>
    <dbReference type="NCBI Taxonomy" id="688661"/>
    <lineage>
        <taxon>Eukaryota</taxon>
        <taxon>Fungi</taxon>
        <taxon>Fungi incertae sedis</taxon>
        <taxon>Mucoromycota</taxon>
        <taxon>Mucoromycotina</taxon>
        <taxon>Mucoromycetes</taxon>
        <taxon>Mucorales</taxon>
        <taxon>Lichtheimiaceae</taxon>
        <taxon>Lichtheimia</taxon>
    </lineage>
</organism>
<reference evidence="2 3" key="1">
    <citation type="submission" date="2023-03" db="EMBL/GenBank/DDBJ databases">
        <title>Genome sequence of Lichtheimia ornata CBS 291.66.</title>
        <authorList>
            <person name="Mohabir J.T."/>
            <person name="Shea T.P."/>
            <person name="Kurbessoian T."/>
            <person name="Berby B."/>
            <person name="Fontaine J."/>
            <person name="Livny J."/>
            <person name="Gnirke A."/>
            <person name="Stajich J.E."/>
            <person name="Cuomo C.A."/>
        </authorList>
    </citation>
    <scope>NUCLEOTIDE SEQUENCE [LARGE SCALE GENOMIC DNA]</scope>
    <source>
        <strain evidence="2">CBS 291.66</strain>
    </source>
</reference>
<evidence type="ECO:0000313" key="2">
    <source>
        <dbReference type="EMBL" id="KAJ8654931.1"/>
    </source>
</evidence>
<name>A0AAD7UXV9_9FUNG</name>
<dbReference type="EMBL" id="JARTCD010000054">
    <property type="protein sequence ID" value="KAJ8654931.1"/>
    <property type="molecule type" value="Genomic_DNA"/>
</dbReference>
<feature type="compositionally biased region" description="Low complexity" evidence="1">
    <location>
        <begin position="82"/>
        <end position="105"/>
    </location>
</feature>
<feature type="region of interest" description="Disordered" evidence="1">
    <location>
        <begin position="39"/>
        <end position="130"/>
    </location>
</feature>
<dbReference type="Proteomes" id="UP001234581">
    <property type="component" value="Unassembled WGS sequence"/>
</dbReference>
<keyword evidence="3" id="KW-1185">Reference proteome</keyword>
<proteinExistence type="predicted"/>
<accession>A0AAD7UXV9</accession>
<gene>
    <name evidence="2" type="ORF">O0I10_009326</name>
</gene>
<evidence type="ECO:0000313" key="3">
    <source>
        <dbReference type="Proteomes" id="UP001234581"/>
    </source>
</evidence>
<dbReference type="RefSeq" id="XP_058339845.1">
    <property type="nucleotide sequence ID" value="XM_058489320.1"/>
</dbReference>
<dbReference type="GeneID" id="83216733"/>
<sequence length="153" mass="16700">MTAVMLDQFGSNLVHVATVTVGASQSYYFRQKLSDEKTSACNYRQPKQIIPSVPRTRTRPPPGSSLSPIRSHKLPPRRGPVSSFSSSPQKSLASIPLPPLSTSRLPQPPPPPQTTSAGKQRKRKVSFDNQVVVVHTVIQADDDEDIDDPNSTS</sequence>